<name>A0A9D4HAD6_DREPO</name>
<dbReference type="EMBL" id="JAIWYP010000004">
    <property type="protein sequence ID" value="KAH3829856.1"/>
    <property type="molecule type" value="Genomic_DNA"/>
</dbReference>
<reference evidence="1" key="1">
    <citation type="journal article" date="2019" name="bioRxiv">
        <title>The Genome of the Zebra Mussel, Dreissena polymorpha: A Resource for Invasive Species Research.</title>
        <authorList>
            <person name="McCartney M.A."/>
            <person name="Auch B."/>
            <person name="Kono T."/>
            <person name="Mallez S."/>
            <person name="Zhang Y."/>
            <person name="Obille A."/>
            <person name="Becker A."/>
            <person name="Abrahante J.E."/>
            <person name="Garbe J."/>
            <person name="Badalamenti J.P."/>
            <person name="Herman A."/>
            <person name="Mangelson H."/>
            <person name="Liachko I."/>
            <person name="Sullivan S."/>
            <person name="Sone E.D."/>
            <person name="Koren S."/>
            <person name="Silverstein K.A.T."/>
            <person name="Beckman K.B."/>
            <person name="Gohl D.M."/>
        </authorList>
    </citation>
    <scope>NUCLEOTIDE SEQUENCE</scope>
    <source>
        <strain evidence="1">Duluth1</strain>
        <tissue evidence="1">Whole animal</tissue>
    </source>
</reference>
<gene>
    <name evidence="1" type="ORF">DPMN_103086</name>
</gene>
<evidence type="ECO:0000313" key="2">
    <source>
        <dbReference type="Proteomes" id="UP000828390"/>
    </source>
</evidence>
<keyword evidence="2" id="KW-1185">Reference proteome</keyword>
<protein>
    <submittedName>
        <fullName evidence="1">Uncharacterized protein</fullName>
    </submittedName>
</protein>
<accession>A0A9D4HAD6</accession>
<proteinExistence type="predicted"/>
<comment type="caution">
    <text evidence="1">The sequence shown here is derived from an EMBL/GenBank/DDBJ whole genome shotgun (WGS) entry which is preliminary data.</text>
</comment>
<evidence type="ECO:0000313" key="1">
    <source>
        <dbReference type="EMBL" id="KAH3829856.1"/>
    </source>
</evidence>
<dbReference type="AlphaFoldDB" id="A0A9D4HAD6"/>
<reference evidence="1" key="2">
    <citation type="submission" date="2020-11" db="EMBL/GenBank/DDBJ databases">
        <authorList>
            <person name="McCartney M.A."/>
            <person name="Auch B."/>
            <person name="Kono T."/>
            <person name="Mallez S."/>
            <person name="Becker A."/>
            <person name="Gohl D.M."/>
            <person name="Silverstein K.A.T."/>
            <person name="Koren S."/>
            <person name="Bechman K.B."/>
            <person name="Herman A."/>
            <person name="Abrahante J.E."/>
            <person name="Garbe J."/>
        </authorList>
    </citation>
    <scope>NUCLEOTIDE SEQUENCE</scope>
    <source>
        <strain evidence="1">Duluth1</strain>
        <tissue evidence="1">Whole animal</tissue>
    </source>
</reference>
<sequence>MHLFYRSDDLKALQKQYFVSKLRLHDEQMKLIAAKMEMVKNQGEFYRNMTNVQAQTRKMTENEQ</sequence>
<organism evidence="1 2">
    <name type="scientific">Dreissena polymorpha</name>
    <name type="common">Zebra mussel</name>
    <name type="synonym">Mytilus polymorpha</name>
    <dbReference type="NCBI Taxonomy" id="45954"/>
    <lineage>
        <taxon>Eukaryota</taxon>
        <taxon>Metazoa</taxon>
        <taxon>Spiralia</taxon>
        <taxon>Lophotrochozoa</taxon>
        <taxon>Mollusca</taxon>
        <taxon>Bivalvia</taxon>
        <taxon>Autobranchia</taxon>
        <taxon>Heteroconchia</taxon>
        <taxon>Euheterodonta</taxon>
        <taxon>Imparidentia</taxon>
        <taxon>Neoheterodontei</taxon>
        <taxon>Myida</taxon>
        <taxon>Dreissenoidea</taxon>
        <taxon>Dreissenidae</taxon>
        <taxon>Dreissena</taxon>
    </lineage>
</organism>
<dbReference type="Proteomes" id="UP000828390">
    <property type="component" value="Unassembled WGS sequence"/>
</dbReference>